<accession>A0A3E0KYX3</accession>
<dbReference type="AlphaFoldDB" id="A0A3E0KYX3"/>
<dbReference type="Gene3D" id="3.10.450.530">
    <property type="entry name" value="Ribonuclease toxin, BrnT, of type II toxin-antitoxin system"/>
    <property type="match status" value="1"/>
</dbReference>
<dbReference type="InterPro" id="IPR038573">
    <property type="entry name" value="BrnT_sf"/>
</dbReference>
<dbReference type="Pfam" id="PF04365">
    <property type="entry name" value="BrnT_toxin"/>
    <property type="match status" value="1"/>
</dbReference>
<protein>
    <submittedName>
        <fullName evidence="1">BrnT family toxin</fullName>
    </submittedName>
</protein>
<comment type="caution">
    <text evidence="1">The sequence shown here is derived from an EMBL/GenBank/DDBJ whole genome shotgun (WGS) entry which is preliminary data.</text>
</comment>
<reference evidence="1 2" key="1">
    <citation type="submission" date="2017-10" db="EMBL/GenBank/DDBJ databases">
        <title>A large-scale comparative metagenomic study reveals the eutrophication-driven functional interactions in six Microcystis-epibionts communities.</title>
        <authorList>
            <person name="Li Q."/>
            <person name="Lin F."/>
        </authorList>
    </citation>
    <scope>NUCLEOTIDE SEQUENCE [LARGE SCALE GENOMIC DNA]</scope>
    <source>
        <strain evidence="1">TF09</strain>
    </source>
</reference>
<sequence>MKFEWDERTNQSNFIKHGFDFADAYRIFNLSMVVELDERENYGEVRFVAIGLLDGRVVVIVYTEPDDQTIRIISLRKALSYEGKYYEQYLKNRLE</sequence>
<dbReference type="EMBL" id="QQWC01000005">
    <property type="protein sequence ID" value="REJ40460.1"/>
    <property type="molecule type" value="Genomic_DNA"/>
</dbReference>
<dbReference type="Proteomes" id="UP000256873">
    <property type="component" value="Unassembled WGS sequence"/>
</dbReference>
<evidence type="ECO:0000313" key="2">
    <source>
        <dbReference type="Proteomes" id="UP000256873"/>
    </source>
</evidence>
<gene>
    <name evidence="1" type="ORF">DWQ54_19420</name>
</gene>
<organism evidence="1 2">
    <name type="scientific">Microcystis flos-aquae TF09</name>
    <dbReference type="NCBI Taxonomy" id="2060473"/>
    <lineage>
        <taxon>Bacteria</taxon>
        <taxon>Bacillati</taxon>
        <taxon>Cyanobacteriota</taxon>
        <taxon>Cyanophyceae</taxon>
        <taxon>Oscillatoriophycideae</taxon>
        <taxon>Chroococcales</taxon>
        <taxon>Microcystaceae</taxon>
        <taxon>Microcystis</taxon>
    </lineage>
</organism>
<dbReference type="InterPro" id="IPR007460">
    <property type="entry name" value="BrnT_toxin"/>
</dbReference>
<evidence type="ECO:0000313" key="1">
    <source>
        <dbReference type="EMBL" id="REJ40460.1"/>
    </source>
</evidence>
<name>A0A3E0KYX3_9CHRO</name>
<proteinExistence type="predicted"/>